<name>A0A2N6UCK5_9LACT</name>
<dbReference type="OrthoDB" id="9951614at2"/>
<evidence type="ECO:0000313" key="2">
    <source>
        <dbReference type="Proteomes" id="UP000235701"/>
    </source>
</evidence>
<dbReference type="EMBL" id="PNHQ01000020">
    <property type="protein sequence ID" value="PMC79275.1"/>
    <property type="molecule type" value="Genomic_DNA"/>
</dbReference>
<reference evidence="1 2" key="1">
    <citation type="submission" date="2017-09" db="EMBL/GenBank/DDBJ databases">
        <title>Bacterial strain isolated from the female urinary microbiota.</title>
        <authorList>
            <person name="Thomas-White K."/>
            <person name="Kumar N."/>
            <person name="Forster S."/>
            <person name="Putonti C."/>
            <person name="Lawley T."/>
            <person name="Wolfe A.J."/>
        </authorList>
    </citation>
    <scope>NUCLEOTIDE SEQUENCE [LARGE SCALE GENOMIC DNA]</scope>
    <source>
        <strain evidence="1 2">UMB0240</strain>
    </source>
</reference>
<accession>A0A2N6UCK5</accession>
<keyword evidence="2" id="KW-1185">Reference proteome</keyword>
<organism evidence="1 2">
    <name type="scientific">Aerococcus viridans</name>
    <dbReference type="NCBI Taxonomy" id="1377"/>
    <lineage>
        <taxon>Bacteria</taxon>
        <taxon>Bacillati</taxon>
        <taxon>Bacillota</taxon>
        <taxon>Bacilli</taxon>
        <taxon>Lactobacillales</taxon>
        <taxon>Aerococcaceae</taxon>
        <taxon>Aerococcus</taxon>
    </lineage>
</organism>
<protein>
    <submittedName>
        <fullName evidence="1">Uncharacterized protein</fullName>
    </submittedName>
</protein>
<dbReference type="Proteomes" id="UP000235701">
    <property type="component" value="Unassembled WGS sequence"/>
</dbReference>
<proteinExistence type="predicted"/>
<evidence type="ECO:0000313" key="1">
    <source>
        <dbReference type="EMBL" id="PMC79275.1"/>
    </source>
</evidence>
<dbReference type="RefSeq" id="WP_102199445.1">
    <property type="nucleotide sequence ID" value="NZ_PNHQ01000020.1"/>
</dbReference>
<dbReference type="AlphaFoldDB" id="A0A2N6UCK5"/>
<comment type="caution">
    <text evidence="1">The sequence shown here is derived from an EMBL/GenBank/DDBJ whole genome shotgun (WGS) entry which is preliminary data.</text>
</comment>
<sequence>MKTVFSIYLLSFIYLNDAISLQDLQVERIYYLYEDMLAYMEETGFEREEDIPMSISLLLDVIYLEENMVSDEPARLLGRVIGVRDDLSFSVNLDDHQYEMIVD</sequence>
<gene>
    <name evidence="1" type="ORF">CJ191_07685</name>
</gene>